<sequence length="368" mass="40813">MSMRHRLLLDALWPAWDCEEDDRLICRAVYDETHDVKTFLFASPEPRQFIFAPGQFLTFDFPVGEGGQGEGSVNRCYTIASSPTRPHTVAITVKRTSGGSVSNWLHDNIKVGDVVRAIGPMGEFSTWAHPCSKRLFLSGGVGATPLMSHLRRDFDMGEDLDTIVVHCARTPRDILFRHELDLMAHRRQHLQIAHLVESVDGEQGWAGYRGRISRELVEMIAPDYREREIFCCGPPPFMAAVRAILRQGGYDMSRYHEESFDFADLAPAEQAAAPPPPDAGVKVHSVTFKKSGQTIECDENTTILAAARMAGLRLPSSCTKGLCGTCKTLKLSGEVEMAHAGGIRQREIDRGMVLLCCSKPRGEVTVDR</sequence>
<dbReference type="Pfam" id="PF00111">
    <property type="entry name" value="Fer2"/>
    <property type="match status" value="1"/>
</dbReference>
<dbReference type="SUPFAM" id="SSF52343">
    <property type="entry name" value="Ferredoxin reductase-like, C-terminal NADP-linked domain"/>
    <property type="match status" value="1"/>
</dbReference>
<evidence type="ECO:0000256" key="7">
    <source>
        <dbReference type="ARBA" id="ARBA00023004"/>
    </source>
</evidence>
<dbReference type="Pfam" id="PF00175">
    <property type="entry name" value="NAD_binding_1"/>
    <property type="match status" value="1"/>
</dbReference>
<dbReference type="InterPro" id="IPR008333">
    <property type="entry name" value="Cbr1-like_FAD-bd_dom"/>
</dbReference>
<keyword evidence="3" id="KW-0001">2Fe-2S</keyword>
<dbReference type="InterPro" id="IPR012675">
    <property type="entry name" value="Beta-grasp_dom_sf"/>
</dbReference>
<dbReference type="CDD" id="cd00207">
    <property type="entry name" value="fer2"/>
    <property type="match status" value="1"/>
</dbReference>
<proteinExistence type="inferred from homology"/>
<dbReference type="SUPFAM" id="SSF54292">
    <property type="entry name" value="2Fe-2S ferredoxin-like"/>
    <property type="match status" value="1"/>
</dbReference>
<keyword evidence="2" id="KW-0285">Flavoprotein</keyword>
<feature type="domain" description="FAD-binding FR-type" evidence="11">
    <location>
        <begin position="19"/>
        <end position="127"/>
    </location>
</feature>
<evidence type="ECO:0000313" key="12">
    <source>
        <dbReference type="EMBL" id="MDF1584837.1"/>
    </source>
</evidence>
<keyword evidence="5" id="KW-0274">FAD</keyword>
<dbReference type="PANTHER" id="PTHR47354:SF6">
    <property type="entry name" value="NADH OXIDOREDUCTASE HCR"/>
    <property type="match status" value="1"/>
</dbReference>
<dbReference type="RefSeq" id="WP_327787242.1">
    <property type="nucleotide sequence ID" value="NZ_JARGEQ010000001.1"/>
</dbReference>
<dbReference type="InterPro" id="IPR001041">
    <property type="entry name" value="2Fe-2S_ferredoxin-type"/>
</dbReference>
<comment type="caution">
    <text evidence="12">The sequence shown here is derived from an EMBL/GenBank/DDBJ whole genome shotgun (WGS) entry which is preliminary data.</text>
</comment>
<dbReference type="InterPro" id="IPR017927">
    <property type="entry name" value="FAD-bd_FR_type"/>
</dbReference>
<dbReference type="InterPro" id="IPR050415">
    <property type="entry name" value="MRET"/>
</dbReference>
<dbReference type="PANTHER" id="PTHR47354">
    <property type="entry name" value="NADH OXIDOREDUCTASE HCR"/>
    <property type="match status" value="1"/>
</dbReference>
<keyword evidence="6" id="KW-0560">Oxidoreductase</keyword>
<dbReference type="InterPro" id="IPR017938">
    <property type="entry name" value="Riboflavin_synthase-like_b-brl"/>
</dbReference>
<protein>
    <submittedName>
        <fullName evidence="12">Hybrid-cluster NAD(P)-dependent oxidoreductase</fullName>
    </submittedName>
</protein>
<dbReference type="GO" id="GO:0051537">
    <property type="term" value="F:2 iron, 2 sulfur cluster binding"/>
    <property type="evidence" value="ECO:0007669"/>
    <property type="project" value="UniProtKB-KW"/>
</dbReference>
<dbReference type="PROSITE" id="PS51384">
    <property type="entry name" value="FAD_FR"/>
    <property type="match status" value="1"/>
</dbReference>
<dbReference type="Gene3D" id="3.40.50.80">
    <property type="entry name" value="Nucleotide-binding domain of ferredoxin-NADP reductase (FNR) module"/>
    <property type="match status" value="1"/>
</dbReference>
<dbReference type="GO" id="GO:0046872">
    <property type="term" value="F:metal ion binding"/>
    <property type="evidence" value="ECO:0007669"/>
    <property type="project" value="UniProtKB-KW"/>
</dbReference>
<evidence type="ECO:0000259" key="10">
    <source>
        <dbReference type="PROSITE" id="PS51085"/>
    </source>
</evidence>
<dbReference type="GO" id="GO:0016491">
    <property type="term" value="F:oxidoreductase activity"/>
    <property type="evidence" value="ECO:0007669"/>
    <property type="project" value="UniProtKB-KW"/>
</dbReference>
<dbReference type="Proteomes" id="UP001301140">
    <property type="component" value="Unassembled WGS sequence"/>
</dbReference>
<evidence type="ECO:0000256" key="1">
    <source>
        <dbReference type="ARBA" id="ARBA00001974"/>
    </source>
</evidence>
<keyword evidence="8" id="KW-0411">Iron-sulfur</keyword>
<dbReference type="InterPro" id="IPR006058">
    <property type="entry name" value="2Fe2S_fd_BS"/>
</dbReference>
<evidence type="ECO:0000256" key="5">
    <source>
        <dbReference type="ARBA" id="ARBA00022827"/>
    </source>
</evidence>
<reference evidence="12 13" key="1">
    <citation type="submission" date="2023-03" db="EMBL/GenBank/DDBJ databases">
        <title>YIM 152171 draft genome.</title>
        <authorList>
            <person name="Yang Z."/>
        </authorList>
    </citation>
    <scope>NUCLEOTIDE SEQUENCE [LARGE SCALE GENOMIC DNA]</scope>
    <source>
        <strain evidence="12 13">YIM 152171</strain>
    </source>
</reference>
<dbReference type="InterPro" id="IPR036010">
    <property type="entry name" value="2Fe-2S_ferredoxin-like_sf"/>
</dbReference>
<keyword evidence="7" id="KW-0408">Iron</keyword>
<evidence type="ECO:0000256" key="4">
    <source>
        <dbReference type="ARBA" id="ARBA00022723"/>
    </source>
</evidence>
<feature type="domain" description="2Fe-2S ferredoxin-type" evidence="10">
    <location>
        <begin position="284"/>
        <end position="368"/>
    </location>
</feature>
<organism evidence="12 13">
    <name type="scientific">Marinimicrococcus flavescens</name>
    <dbReference type="NCBI Taxonomy" id="3031815"/>
    <lineage>
        <taxon>Bacteria</taxon>
        <taxon>Pseudomonadati</taxon>
        <taxon>Pseudomonadota</taxon>
        <taxon>Alphaproteobacteria</taxon>
        <taxon>Geminicoccales</taxon>
        <taxon>Geminicoccaceae</taxon>
        <taxon>Marinimicrococcus</taxon>
    </lineage>
</organism>
<dbReference type="InterPro" id="IPR039261">
    <property type="entry name" value="FNR_nucleotide-bd"/>
</dbReference>
<comment type="cofactor">
    <cofactor evidence="1">
        <name>FAD</name>
        <dbReference type="ChEBI" id="CHEBI:57692"/>
    </cofactor>
</comment>
<evidence type="ECO:0000256" key="6">
    <source>
        <dbReference type="ARBA" id="ARBA00023002"/>
    </source>
</evidence>
<dbReference type="CDD" id="cd06215">
    <property type="entry name" value="FNR_iron_sulfur_binding_1"/>
    <property type="match status" value="1"/>
</dbReference>
<evidence type="ECO:0000313" key="13">
    <source>
        <dbReference type="Proteomes" id="UP001301140"/>
    </source>
</evidence>
<dbReference type="PROSITE" id="PS00197">
    <property type="entry name" value="2FE2S_FER_1"/>
    <property type="match status" value="1"/>
</dbReference>
<dbReference type="AlphaFoldDB" id="A0AAP3V0Y7"/>
<keyword evidence="4" id="KW-0479">Metal-binding</keyword>
<evidence type="ECO:0000256" key="2">
    <source>
        <dbReference type="ARBA" id="ARBA00022630"/>
    </source>
</evidence>
<dbReference type="SUPFAM" id="SSF63380">
    <property type="entry name" value="Riboflavin synthase domain-like"/>
    <property type="match status" value="1"/>
</dbReference>
<dbReference type="PROSITE" id="PS51085">
    <property type="entry name" value="2FE2S_FER_2"/>
    <property type="match status" value="1"/>
</dbReference>
<dbReference type="EMBL" id="JARGEQ010000001">
    <property type="protein sequence ID" value="MDF1584837.1"/>
    <property type="molecule type" value="Genomic_DNA"/>
</dbReference>
<dbReference type="Pfam" id="PF00970">
    <property type="entry name" value="FAD_binding_6"/>
    <property type="match status" value="1"/>
</dbReference>
<gene>
    <name evidence="12" type="ORF">PZ740_00380</name>
</gene>
<evidence type="ECO:0000259" key="11">
    <source>
        <dbReference type="PROSITE" id="PS51384"/>
    </source>
</evidence>
<evidence type="ECO:0000256" key="9">
    <source>
        <dbReference type="ARBA" id="ARBA00061434"/>
    </source>
</evidence>
<dbReference type="Gene3D" id="3.10.20.30">
    <property type="match status" value="1"/>
</dbReference>
<dbReference type="InterPro" id="IPR001433">
    <property type="entry name" value="OxRdtase_FAD/NAD-bd"/>
</dbReference>
<evidence type="ECO:0000256" key="3">
    <source>
        <dbReference type="ARBA" id="ARBA00022714"/>
    </source>
</evidence>
<comment type="similarity">
    <text evidence="9">In the N-terminal section; belongs to the FAD-binding oxidoreductase type 6 family.</text>
</comment>
<dbReference type="PRINTS" id="PR00406">
    <property type="entry name" value="CYTB5RDTASE"/>
</dbReference>
<evidence type="ECO:0000256" key="8">
    <source>
        <dbReference type="ARBA" id="ARBA00023014"/>
    </source>
</evidence>
<accession>A0AAP3V0Y7</accession>
<dbReference type="Gene3D" id="2.40.30.10">
    <property type="entry name" value="Translation factors"/>
    <property type="match status" value="1"/>
</dbReference>
<keyword evidence="13" id="KW-1185">Reference proteome</keyword>
<name>A0AAP3V0Y7_9PROT</name>